<protein>
    <recommendedName>
        <fullName evidence="4">LysM domain-containing protein</fullName>
    </recommendedName>
</protein>
<evidence type="ECO:0000313" key="3">
    <source>
        <dbReference type="Proteomes" id="UP000308530"/>
    </source>
</evidence>
<dbReference type="CDD" id="cd00118">
    <property type="entry name" value="LysM"/>
    <property type="match status" value="1"/>
</dbReference>
<organism evidence="2 3">
    <name type="scientific">Peteryoungia desertarenae</name>
    <dbReference type="NCBI Taxonomy" id="1813451"/>
    <lineage>
        <taxon>Bacteria</taxon>
        <taxon>Pseudomonadati</taxon>
        <taxon>Pseudomonadota</taxon>
        <taxon>Alphaproteobacteria</taxon>
        <taxon>Hyphomicrobiales</taxon>
        <taxon>Rhizobiaceae</taxon>
        <taxon>Peteryoungia</taxon>
    </lineage>
</organism>
<name>A0ABX6QST6_9HYPH</name>
<keyword evidence="2" id="KW-0614">Plasmid</keyword>
<feature type="chain" id="PRO_5045186808" description="LysM domain-containing protein" evidence="1">
    <location>
        <begin position="21"/>
        <end position="225"/>
    </location>
</feature>
<dbReference type="EMBL" id="CP058351">
    <property type="protein sequence ID" value="QLF71533.1"/>
    <property type="molecule type" value="Genomic_DNA"/>
</dbReference>
<geneLocation type="plasmid" evidence="2 3">
    <name>pPRADMK78_01</name>
</geneLocation>
<dbReference type="Proteomes" id="UP000308530">
    <property type="component" value="Plasmid pPRADMK78_01"/>
</dbReference>
<keyword evidence="3" id="KW-1185">Reference proteome</keyword>
<gene>
    <name evidence="2" type="ORF">FE840_017830</name>
</gene>
<evidence type="ECO:0000313" key="2">
    <source>
        <dbReference type="EMBL" id="QLF71533.1"/>
    </source>
</evidence>
<dbReference type="InterPro" id="IPR018392">
    <property type="entry name" value="LysM"/>
</dbReference>
<reference evidence="2 3" key="1">
    <citation type="submission" date="2020-06" db="EMBL/GenBank/DDBJ databases">
        <title>Genome sequence of Rhizobium sp strain ADMK78.</title>
        <authorList>
            <person name="Rahi P."/>
        </authorList>
    </citation>
    <scope>NUCLEOTIDE SEQUENCE [LARGE SCALE GENOMIC DNA]</scope>
    <source>
        <strain evidence="2 3">ADMK78</strain>
        <plasmid evidence="2 3">pPRADMK78_01</plasmid>
    </source>
</reference>
<evidence type="ECO:0000256" key="1">
    <source>
        <dbReference type="SAM" id="SignalP"/>
    </source>
</evidence>
<proteinExistence type="predicted"/>
<sequence length="225" mass="24363">MTRSLPALSICLLLAGPVDAQSPCQEVEQRGSEETLLQLAERCGVSLDRLLDANNANDLDDLRTRGELVIPQERSDADWLDRARQSVVEAGERIGDGATAAGRSASDYLRDQPDLNEDIVRFGEQLGLPGFETGSARGAQLDVRGEEGSRLTVQARGLPGDQEVRLGWLDESVFKPVDVLRTSRSGEINSSLEWPEGLPAGEAVTFVLQTEDGRLRLAADPVTPD</sequence>
<evidence type="ECO:0008006" key="4">
    <source>
        <dbReference type="Google" id="ProtNLM"/>
    </source>
</evidence>
<keyword evidence="1" id="KW-0732">Signal</keyword>
<accession>A0ABX6QST6</accession>
<feature type="signal peptide" evidence="1">
    <location>
        <begin position="1"/>
        <end position="20"/>
    </location>
</feature>
<dbReference type="RefSeq" id="WP_138287486.1">
    <property type="nucleotide sequence ID" value="NZ_CP058351.1"/>
</dbReference>